<dbReference type="InterPro" id="IPR003462">
    <property type="entry name" value="ODC_Mu_crystall"/>
</dbReference>
<dbReference type="Proteomes" id="UP000011863">
    <property type="component" value="Chromosome"/>
</dbReference>
<dbReference type="OrthoDB" id="7209364at2"/>
<evidence type="ECO:0000313" key="3">
    <source>
        <dbReference type="Proteomes" id="UP000011863"/>
    </source>
</evidence>
<dbReference type="GO" id="GO:0019752">
    <property type="term" value="P:carboxylic acid metabolic process"/>
    <property type="evidence" value="ECO:0007669"/>
    <property type="project" value="UniProtKB-ARBA"/>
</dbReference>
<gene>
    <name evidence="2" type="ORF">YM304_18830</name>
</gene>
<dbReference type="PIRSF" id="PIRSF001439">
    <property type="entry name" value="CryM"/>
    <property type="match status" value="1"/>
</dbReference>
<keyword evidence="3" id="KW-1185">Reference proteome</keyword>
<dbReference type="RefSeq" id="WP_015441444.1">
    <property type="nucleotide sequence ID" value="NC_020520.1"/>
</dbReference>
<dbReference type="GO" id="GO:0005737">
    <property type="term" value="C:cytoplasm"/>
    <property type="evidence" value="ECO:0007669"/>
    <property type="project" value="TreeGrafter"/>
</dbReference>
<dbReference type="EMBL" id="AP012057">
    <property type="protein sequence ID" value="BAN02197.1"/>
    <property type="molecule type" value="Genomic_DNA"/>
</dbReference>
<reference evidence="2 3" key="1">
    <citation type="journal article" date="2013" name="Int. J. Syst. Evol. Microbiol.">
        <title>Ilumatobacter nonamiense sp. nov. and Ilumatobacter coccineum sp. nov., isolated from seashore sand.</title>
        <authorList>
            <person name="Matsumoto A."/>
            <person name="Kasai H."/>
            <person name="Matsuo Y."/>
            <person name="Shizuri Y."/>
            <person name="Ichikawa N."/>
            <person name="Fujita N."/>
            <person name="Omura S."/>
            <person name="Takahashi Y."/>
        </authorList>
    </citation>
    <scope>NUCLEOTIDE SEQUENCE [LARGE SCALE GENOMIC DNA]</scope>
    <source>
        <strain evidence="3">NBRC 103263 / KCTC 29153 / YM16-304</strain>
    </source>
</reference>
<dbReference type="Gene3D" id="3.40.50.720">
    <property type="entry name" value="NAD(P)-binding Rossmann-like Domain"/>
    <property type="match status" value="1"/>
</dbReference>
<dbReference type="PANTHER" id="PTHR13812">
    <property type="entry name" value="KETIMINE REDUCTASE MU-CRYSTALLIN"/>
    <property type="match status" value="1"/>
</dbReference>
<proteinExistence type="inferred from homology"/>
<evidence type="ECO:0000313" key="2">
    <source>
        <dbReference type="EMBL" id="BAN02197.1"/>
    </source>
</evidence>
<name>A0A6C7E5X1_ILUCY</name>
<dbReference type="FunFam" id="3.40.50.720:FF:000311">
    <property type="entry name" value="Ornithine cyclodeaminase"/>
    <property type="match status" value="1"/>
</dbReference>
<organism evidence="2 3">
    <name type="scientific">Ilumatobacter coccineus (strain NBRC 103263 / KCTC 29153 / YM16-304)</name>
    <dbReference type="NCBI Taxonomy" id="1313172"/>
    <lineage>
        <taxon>Bacteria</taxon>
        <taxon>Bacillati</taxon>
        <taxon>Actinomycetota</taxon>
        <taxon>Acidimicrobiia</taxon>
        <taxon>Acidimicrobiales</taxon>
        <taxon>Ilumatobacteraceae</taxon>
        <taxon>Ilumatobacter</taxon>
    </lineage>
</organism>
<dbReference type="Pfam" id="PF02423">
    <property type="entry name" value="OCD_Mu_crystall"/>
    <property type="match status" value="1"/>
</dbReference>
<dbReference type="NCBIfam" id="NF004793">
    <property type="entry name" value="PRK06141.1"/>
    <property type="match status" value="1"/>
</dbReference>
<dbReference type="PANTHER" id="PTHR13812:SF19">
    <property type="entry name" value="KETIMINE REDUCTASE MU-CRYSTALLIN"/>
    <property type="match status" value="1"/>
</dbReference>
<evidence type="ECO:0000256" key="1">
    <source>
        <dbReference type="ARBA" id="ARBA00008903"/>
    </source>
</evidence>
<dbReference type="AlphaFoldDB" id="A0A6C7E5X1"/>
<accession>A0A6C7E5X1</accession>
<comment type="similarity">
    <text evidence="1">Belongs to the ornithine cyclodeaminase/mu-crystallin family.</text>
</comment>
<dbReference type="KEGG" id="aym:YM304_18830"/>
<dbReference type="InterPro" id="IPR036291">
    <property type="entry name" value="NAD(P)-bd_dom_sf"/>
</dbReference>
<dbReference type="SUPFAM" id="SSF51735">
    <property type="entry name" value="NAD(P)-binding Rossmann-fold domains"/>
    <property type="match status" value="1"/>
</dbReference>
<protein>
    <submittedName>
        <fullName evidence="2">Ornithine cyclodeaminase/mu-crystallin family protein</fullName>
    </submittedName>
</protein>
<dbReference type="GO" id="GO:0016491">
    <property type="term" value="F:oxidoreductase activity"/>
    <property type="evidence" value="ECO:0007669"/>
    <property type="project" value="UniProtKB-ARBA"/>
</dbReference>
<sequence length="311" mass="32408">MQFFEPAQVADALPWLALVEAIEHTVADPGARAPERTVHPVATTDGTEALLLLKPGWVIGDVIAVKVATFFPDNGARDLPTVNAGVVLFSGVDGTMIGACDGNELTTRRTAAASAVAAKRLVRHDAQRLLVVGTGALAPMVAAAHCSVHDYASVEVWGRNDVKAAAAVETARRCGVEASVCADLDAAVAAADVISCVTASTTPLVRGSLLRPGTHVDLIGSFTPEMRETDDDVIRRGAVWVDSYDDGVLAGDLAQPLAAGVLHLDEIRGDLRELIVGDCPARDDDDQITVFKSAGIALEDVAAARLVFGSS</sequence>
<dbReference type="Gene3D" id="3.30.1780.10">
    <property type="entry name" value="ornithine cyclodeaminase, domain 1"/>
    <property type="match status" value="1"/>
</dbReference>
<dbReference type="InterPro" id="IPR023401">
    <property type="entry name" value="ODC_N"/>
</dbReference>